<accession>A0A7W7SZG1</accession>
<dbReference type="EMBL" id="JACHJW010000001">
    <property type="protein sequence ID" value="MBB4962460.1"/>
    <property type="molecule type" value="Genomic_DNA"/>
</dbReference>
<dbReference type="FunFam" id="3.50.50.60:FF:000034">
    <property type="entry name" value="sulfide:quinone oxidoreductase, mitochondrial"/>
    <property type="match status" value="1"/>
</dbReference>
<keyword evidence="5" id="KW-0809">Transit peptide</keyword>
<sequence length="401" mass="43934">MTIRASHHQILIVGGGSAGITVAARLRRAGAPDVGLIEPSDTHYYQPLWTLVGGGRAPIEQSARPQASVLPRGVSWIRDAAVAVDPDEHSVTTAGGSVIHYDQLVVCPGIQLDWTRIPGLAEAVDTPYASSNYAYHLAPKTWRLIQGMRSGTAVFTMPAGPIKCAGAPQKIAYLAADHWRRQGVLDNIRLVLVLPTPGMFGVTEFAEELERVVARYGIEVRKNSEMVQVDPDSRQAVIVDRVRGGRDVIDYDLLHVVPPQSAPDWIKTSPLADPDNPGGYVQVDKHTMQHVRFPDVFALGDVGSTPNSKTGAAIRKQAPVLVRNLHAAHQGRPLPAAYDGYASCPLTTARNKMLLAEFDYTMRPTPSFPLIDTTRERRDMWLLKRYGLPALYWHLMLAGRA</sequence>
<dbReference type="Gene3D" id="3.50.50.60">
    <property type="entry name" value="FAD/NAD(P)-binding domain"/>
    <property type="match status" value="2"/>
</dbReference>
<dbReference type="EC" id="1.8.5.-" evidence="8"/>
<dbReference type="GO" id="GO:0071949">
    <property type="term" value="F:FAD binding"/>
    <property type="evidence" value="ECO:0007669"/>
    <property type="project" value="TreeGrafter"/>
</dbReference>
<dbReference type="GO" id="GO:0070224">
    <property type="term" value="F:sulfide:quinone oxidoreductase activity"/>
    <property type="evidence" value="ECO:0007669"/>
    <property type="project" value="TreeGrafter"/>
</dbReference>
<dbReference type="GO" id="GO:0048038">
    <property type="term" value="F:quinone binding"/>
    <property type="evidence" value="ECO:0007669"/>
    <property type="project" value="UniProtKB-KW"/>
</dbReference>
<gene>
    <name evidence="8" type="ORF">FHR38_006193</name>
</gene>
<dbReference type="Pfam" id="PF07992">
    <property type="entry name" value="Pyr_redox_2"/>
    <property type="match status" value="1"/>
</dbReference>
<dbReference type="PRINTS" id="PR00420">
    <property type="entry name" value="RNGMNOXGNASE"/>
</dbReference>
<evidence type="ECO:0000313" key="8">
    <source>
        <dbReference type="EMBL" id="MBB4962460.1"/>
    </source>
</evidence>
<dbReference type="SUPFAM" id="SSF51905">
    <property type="entry name" value="FAD/NAD(P)-binding domain"/>
    <property type="match status" value="2"/>
</dbReference>
<evidence type="ECO:0000259" key="7">
    <source>
        <dbReference type="Pfam" id="PF07992"/>
    </source>
</evidence>
<keyword evidence="4" id="KW-0274">FAD</keyword>
<organism evidence="8 9">
    <name type="scientific">Micromonospora polyrhachis</name>
    <dbReference type="NCBI Taxonomy" id="1282883"/>
    <lineage>
        <taxon>Bacteria</taxon>
        <taxon>Bacillati</taxon>
        <taxon>Actinomycetota</taxon>
        <taxon>Actinomycetes</taxon>
        <taxon>Micromonosporales</taxon>
        <taxon>Micromonosporaceae</taxon>
        <taxon>Micromonospora</taxon>
    </lineage>
</organism>
<evidence type="ECO:0000256" key="2">
    <source>
        <dbReference type="ARBA" id="ARBA00022630"/>
    </source>
</evidence>
<dbReference type="PANTHER" id="PTHR10632">
    <property type="entry name" value="SULFIDE:QUINONE OXIDOREDUCTASE"/>
    <property type="match status" value="1"/>
</dbReference>
<evidence type="ECO:0000256" key="3">
    <source>
        <dbReference type="ARBA" id="ARBA00022719"/>
    </source>
</evidence>
<dbReference type="InterPro" id="IPR036188">
    <property type="entry name" value="FAD/NAD-bd_sf"/>
</dbReference>
<dbReference type="AlphaFoldDB" id="A0A7W7SZG1"/>
<feature type="domain" description="FAD/NAD(P)-binding" evidence="7">
    <location>
        <begin position="9"/>
        <end position="307"/>
    </location>
</feature>
<protein>
    <submittedName>
        <fullName evidence="8">Sulfide:quinone oxidoreductase</fullName>
        <ecNumber evidence="8">1.8.5.-</ecNumber>
    </submittedName>
</protein>
<dbReference type="InterPro" id="IPR015904">
    <property type="entry name" value="Sulphide_quinone_reductase"/>
</dbReference>
<proteinExistence type="predicted"/>
<keyword evidence="2" id="KW-0285">Flavoprotein</keyword>
<dbReference type="GO" id="GO:0070221">
    <property type="term" value="P:sulfide oxidation, using sulfide:quinone oxidoreductase"/>
    <property type="evidence" value="ECO:0007669"/>
    <property type="project" value="TreeGrafter"/>
</dbReference>
<comment type="cofactor">
    <cofactor evidence="1">
        <name>FAD</name>
        <dbReference type="ChEBI" id="CHEBI:57692"/>
    </cofactor>
</comment>
<dbReference type="Proteomes" id="UP000578819">
    <property type="component" value="Unassembled WGS sequence"/>
</dbReference>
<keyword evidence="6 8" id="KW-0560">Oxidoreductase</keyword>
<evidence type="ECO:0000256" key="4">
    <source>
        <dbReference type="ARBA" id="ARBA00022827"/>
    </source>
</evidence>
<reference evidence="8 9" key="1">
    <citation type="submission" date="2020-08" db="EMBL/GenBank/DDBJ databases">
        <title>Sequencing the genomes of 1000 actinobacteria strains.</title>
        <authorList>
            <person name="Klenk H.-P."/>
        </authorList>
    </citation>
    <scope>NUCLEOTIDE SEQUENCE [LARGE SCALE GENOMIC DNA]</scope>
    <source>
        <strain evidence="8 9">DSM 45886</strain>
    </source>
</reference>
<name>A0A7W7SZG1_9ACTN</name>
<evidence type="ECO:0000256" key="6">
    <source>
        <dbReference type="ARBA" id="ARBA00023002"/>
    </source>
</evidence>
<keyword evidence="9" id="KW-1185">Reference proteome</keyword>
<evidence type="ECO:0000256" key="1">
    <source>
        <dbReference type="ARBA" id="ARBA00001974"/>
    </source>
</evidence>
<evidence type="ECO:0000313" key="9">
    <source>
        <dbReference type="Proteomes" id="UP000578819"/>
    </source>
</evidence>
<dbReference type="RefSeq" id="WP_184538681.1">
    <property type="nucleotide sequence ID" value="NZ_JACHJW010000001.1"/>
</dbReference>
<evidence type="ECO:0000256" key="5">
    <source>
        <dbReference type="ARBA" id="ARBA00022946"/>
    </source>
</evidence>
<dbReference type="InterPro" id="IPR023753">
    <property type="entry name" value="FAD/NAD-binding_dom"/>
</dbReference>
<keyword evidence="3" id="KW-0874">Quinone</keyword>
<comment type="caution">
    <text evidence="8">The sequence shown here is derived from an EMBL/GenBank/DDBJ whole genome shotgun (WGS) entry which is preliminary data.</text>
</comment>
<dbReference type="PANTHER" id="PTHR10632:SF2">
    <property type="entry name" value="SULFIDE:QUINONE OXIDOREDUCTASE, MITOCHONDRIAL"/>
    <property type="match status" value="1"/>
</dbReference>